<protein>
    <recommendedName>
        <fullName evidence="16">Peptidoglycan D,D-transpeptidase FtsI</fullName>
        <ecNumber evidence="16">3.4.16.4</ecNumber>
    </recommendedName>
    <alternativeName>
        <fullName evidence="16">Penicillin-binding protein 3</fullName>
        <shortName evidence="16">PBP-3</shortName>
    </alternativeName>
</protein>
<evidence type="ECO:0000256" key="6">
    <source>
        <dbReference type="ARBA" id="ARBA00022670"/>
    </source>
</evidence>
<keyword evidence="13 16" id="KW-0717">Septation</keyword>
<comment type="subcellular location">
    <subcellularLocation>
        <location evidence="16">Cell inner membrane</location>
        <topology evidence="16">Single-pass membrane protein</topology>
    </subcellularLocation>
    <subcellularLocation>
        <location evidence="1">Membrane</location>
    </subcellularLocation>
</comment>
<dbReference type="GO" id="GO:0009002">
    <property type="term" value="F:serine-type D-Ala-D-Ala carboxypeptidase activity"/>
    <property type="evidence" value="ECO:0007669"/>
    <property type="project" value="UniProtKB-UniRule"/>
</dbReference>
<evidence type="ECO:0000256" key="1">
    <source>
        <dbReference type="ARBA" id="ARBA00004370"/>
    </source>
</evidence>
<evidence type="ECO:0000256" key="15">
    <source>
        <dbReference type="ARBA" id="ARBA00023316"/>
    </source>
</evidence>
<accession>A0A2K1Q2K4</accession>
<dbReference type="Proteomes" id="UP000236220">
    <property type="component" value="Unassembled WGS sequence"/>
</dbReference>
<dbReference type="GO" id="GO:0000917">
    <property type="term" value="P:division septum assembly"/>
    <property type="evidence" value="ECO:0007669"/>
    <property type="project" value="UniProtKB-KW"/>
</dbReference>
<dbReference type="Pfam" id="PF03717">
    <property type="entry name" value="PBP_dimer"/>
    <property type="match status" value="1"/>
</dbReference>
<feature type="domain" description="Penicillin-binding protein transpeptidase" evidence="18">
    <location>
        <begin position="262"/>
        <end position="558"/>
    </location>
</feature>
<dbReference type="OrthoDB" id="9766847at2"/>
<gene>
    <name evidence="16" type="primary">ftsI</name>
    <name evidence="20" type="ORF">Lysil_0905</name>
</gene>
<keyword evidence="14 16" id="KW-0131">Cell cycle</keyword>
<evidence type="ECO:0000256" key="3">
    <source>
        <dbReference type="ARBA" id="ARBA00022519"/>
    </source>
</evidence>
<comment type="function">
    <text evidence="16">Catalyzes cross-linking of the peptidoglycan cell wall at the division septum.</text>
</comment>
<dbReference type="GO" id="GO:0071555">
    <property type="term" value="P:cell wall organization"/>
    <property type="evidence" value="ECO:0007669"/>
    <property type="project" value="UniProtKB-KW"/>
</dbReference>
<evidence type="ECO:0000256" key="10">
    <source>
        <dbReference type="ARBA" id="ARBA00022984"/>
    </source>
</evidence>
<evidence type="ECO:0000256" key="11">
    <source>
        <dbReference type="ARBA" id="ARBA00022989"/>
    </source>
</evidence>
<dbReference type="Gene3D" id="1.10.150.770">
    <property type="match status" value="1"/>
</dbReference>
<comment type="pathway">
    <text evidence="16">Cell wall biogenesis; peptidoglycan biosynthesis.</text>
</comment>
<keyword evidence="3 16" id="KW-0997">Cell inner membrane</keyword>
<keyword evidence="10 16" id="KW-0573">Peptidoglycan synthesis</keyword>
<evidence type="ECO:0000313" key="20">
    <source>
        <dbReference type="EMBL" id="PNS09276.1"/>
    </source>
</evidence>
<dbReference type="InterPro" id="IPR037532">
    <property type="entry name" value="FtsI_transpept"/>
</dbReference>
<dbReference type="PANTHER" id="PTHR30627:SF1">
    <property type="entry name" value="PEPTIDOGLYCAN D,D-TRANSPEPTIDASE FTSI"/>
    <property type="match status" value="1"/>
</dbReference>
<evidence type="ECO:0000256" key="2">
    <source>
        <dbReference type="ARBA" id="ARBA00022475"/>
    </source>
</evidence>
<evidence type="ECO:0000256" key="12">
    <source>
        <dbReference type="ARBA" id="ARBA00023136"/>
    </source>
</evidence>
<evidence type="ECO:0000256" key="8">
    <source>
        <dbReference type="ARBA" id="ARBA00022801"/>
    </source>
</evidence>
<dbReference type="EC" id="3.4.16.4" evidence="16"/>
<evidence type="ECO:0000313" key="21">
    <source>
        <dbReference type="Proteomes" id="UP000236220"/>
    </source>
</evidence>
<keyword evidence="8 16" id="KW-0378">Hydrolase</keyword>
<keyword evidence="12 16" id="KW-0472">Membrane</keyword>
<evidence type="ECO:0000256" key="9">
    <source>
        <dbReference type="ARBA" id="ARBA00022960"/>
    </source>
</evidence>
<dbReference type="RefSeq" id="WP_103074342.1">
    <property type="nucleotide sequence ID" value="NZ_NPZB01000001.1"/>
</dbReference>
<dbReference type="InterPro" id="IPR005311">
    <property type="entry name" value="PBP_dimer"/>
</dbReference>
<dbReference type="InterPro" id="IPR012338">
    <property type="entry name" value="Beta-lactam/transpept-like"/>
</dbReference>
<organism evidence="20 21">
    <name type="scientific">Solilutibacter silvestris</name>
    <dbReference type="NCBI Taxonomy" id="1645665"/>
    <lineage>
        <taxon>Bacteria</taxon>
        <taxon>Pseudomonadati</taxon>
        <taxon>Pseudomonadota</taxon>
        <taxon>Gammaproteobacteria</taxon>
        <taxon>Lysobacterales</taxon>
        <taxon>Lysobacteraceae</taxon>
        <taxon>Solilutibacter</taxon>
    </lineage>
</organism>
<dbReference type="Gene3D" id="3.90.1310.10">
    <property type="entry name" value="Penicillin-binding protein 2a (Domain 2)"/>
    <property type="match status" value="1"/>
</dbReference>
<comment type="catalytic activity">
    <reaction evidence="16">
        <text>Preferential cleavage: (Ac)2-L-Lys-D-Ala-|-D-Ala. Also transpeptidation of peptidyl-alanyl moieties that are N-acyl substituents of D-alanine.</text>
        <dbReference type="EC" id="3.4.16.4"/>
    </reaction>
</comment>
<sequence>MSLRDIIHNLIDRERRTRIGRSRYDIRGRVLMVCGGLGLCSVALIAFAVDRQLVHADFYQKQGNVRFQRDVEIPTTRGMVTDRNGEPLAVSTPVMSLWANPQELAGDEEQIARLAQALGMPVDELQRSLSQKADKEFLWLRRRMNPTLVQRVLDQKIPGVYGVREFKRFYPQGDAVAHVLGFTNVDDHGQEGVELAFDEWLRGKPGEKRILRNRQGETVENVDLLKPAQPGKDLALSIDRRIQYLAYRELQKAVTSAGASSGSAVVMDIHTGEVLAMANVPSYNPNNINGTNRDTHRNRAVTDLLEPGSTMKPLTVAAALEAHVITPNTLFNTNPGRIPNGNYWTSDTHNHGVLDTTGVITKSSNVGAALIARRLSNEQFYDFVRRFGYGQSTHSGFPGEAAGLFPPPPRWYGTTKQSMSYGYSLSVTPLQIAHTYATLANGGVATVPSFVKGGSGESKQVITPELAHTIMKMMQTVTEPGGTATLAAILGYHVAGKTGTARIASNGGYAQKYLAFFAGVVPVDNPRFAMVVVVNNPDTAKGYYGGTWAAPVFRNVMEGALRLQDVPPDDINTWLAAQASGRTKTAKAAPAGDPEPTPEEVRESMQ</sequence>
<evidence type="ECO:0000259" key="19">
    <source>
        <dbReference type="Pfam" id="PF03717"/>
    </source>
</evidence>
<evidence type="ECO:0000256" key="5">
    <source>
        <dbReference type="ARBA" id="ARBA00022645"/>
    </source>
</evidence>
<dbReference type="InterPro" id="IPR036138">
    <property type="entry name" value="PBP_dimer_sf"/>
</dbReference>
<evidence type="ECO:0000256" key="4">
    <source>
        <dbReference type="ARBA" id="ARBA00022618"/>
    </source>
</evidence>
<dbReference type="Gene3D" id="3.40.710.10">
    <property type="entry name" value="DD-peptidase/beta-lactamase superfamily"/>
    <property type="match status" value="1"/>
</dbReference>
<evidence type="ECO:0000256" key="14">
    <source>
        <dbReference type="ARBA" id="ARBA00023306"/>
    </source>
</evidence>
<dbReference type="PANTHER" id="PTHR30627">
    <property type="entry name" value="PEPTIDOGLYCAN D,D-TRANSPEPTIDASE"/>
    <property type="match status" value="1"/>
</dbReference>
<keyword evidence="5 16" id="KW-0121">Carboxypeptidase</keyword>
<comment type="caution">
    <text evidence="20">The sequence shown here is derived from an EMBL/GenBank/DDBJ whole genome shotgun (WGS) entry which is preliminary data.</text>
</comment>
<keyword evidence="15 16" id="KW-0961">Cell wall biogenesis/degradation</keyword>
<keyword evidence="9 16" id="KW-0133">Cell shape</keyword>
<keyword evidence="2 16" id="KW-1003">Cell membrane</keyword>
<proteinExistence type="inferred from homology"/>
<feature type="domain" description="Penicillin-binding protein dimerisation" evidence="19">
    <location>
        <begin position="73"/>
        <end position="222"/>
    </location>
</feature>
<dbReference type="AlphaFoldDB" id="A0A2K1Q2K4"/>
<dbReference type="Gene3D" id="3.30.450.330">
    <property type="match status" value="1"/>
</dbReference>
<dbReference type="GO" id="GO:0008360">
    <property type="term" value="P:regulation of cell shape"/>
    <property type="evidence" value="ECO:0007669"/>
    <property type="project" value="UniProtKB-KW"/>
</dbReference>
<dbReference type="GO" id="GO:0005886">
    <property type="term" value="C:plasma membrane"/>
    <property type="evidence" value="ECO:0007669"/>
    <property type="project" value="UniProtKB-SubCell"/>
</dbReference>
<dbReference type="GO" id="GO:0008658">
    <property type="term" value="F:penicillin binding"/>
    <property type="evidence" value="ECO:0007669"/>
    <property type="project" value="InterPro"/>
</dbReference>
<comment type="similarity">
    <text evidence="16">Belongs to the transpeptidase family. FtsI subfamily.</text>
</comment>
<dbReference type="GO" id="GO:0008955">
    <property type="term" value="F:peptidoglycan glycosyltransferase activity"/>
    <property type="evidence" value="ECO:0007669"/>
    <property type="project" value="InterPro"/>
</dbReference>
<evidence type="ECO:0000256" key="13">
    <source>
        <dbReference type="ARBA" id="ARBA00023210"/>
    </source>
</evidence>
<dbReference type="Pfam" id="PF00905">
    <property type="entry name" value="Transpeptidase"/>
    <property type="match status" value="1"/>
</dbReference>
<feature type="active site" description="Acyl-ester intermediate" evidence="16">
    <location>
        <position position="309"/>
    </location>
</feature>
<evidence type="ECO:0000256" key="7">
    <source>
        <dbReference type="ARBA" id="ARBA00022692"/>
    </source>
</evidence>
<dbReference type="GO" id="GO:0043093">
    <property type="term" value="P:FtsZ-dependent cytokinesis"/>
    <property type="evidence" value="ECO:0007669"/>
    <property type="project" value="UniProtKB-UniRule"/>
</dbReference>
<keyword evidence="21" id="KW-1185">Reference proteome</keyword>
<evidence type="ECO:0000256" key="17">
    <source>
        <dbReference type="SAM" id="MobiDB-lite"/>
    </source>
</evidence>
<dbReference type="GO" id="GO:0009252">
    <property type="term" value="P:peptidoglycan biosynthetic process"/>
    <property type="evidence" value="ECO:0007669"/>
    <property type="project" value="UniProtKB-UniRule"/>
</dbReference>
<dbReference type="SUPFAM" id="SSF56601">
    <property type="entry name" value="beta-lactamase/transpeptidase-like"/>
    <property type="match status" value="1"/>
</dbReference>
<evidence type="ECO:0000256" key="16">
    <source>
        <dbReference type="HAMAP-Rule" id="MF_02080"/>
    </source>
</evidence>
<keyword evidence="6 16" id="KW-0645">Protease</keyword>
<evidence type="ECO:0000259" key="18">
    <source>
        <dbReference type="Pfam" id="PF00905"/>
    </source>
</evidence>
<dbReference type="EMBL" id="NPZB01000001">
    <property type="protein sequence ID" value="PNS09276.1"/>
    <property type="molecule type" value="Genomic_DNA"/>
</dbReference>
<dbReference type="SUPFAM" id="SSF56519">
    <property type="entry name" value="Penicillin binding protein dimerisation domain"/>
    <property type="match status" value="1"/>
</dbReference>
<name>A0A2K1Q2K4_9GAMM</name>
<keyword evidence="4 16" id="KW-0132">Cell division</keyword>
<feature type="region of interest" description="Disordered" evidence="17">
    <location>
        <begin position="579"/>
        <end position="606"/>
    </location>
</feature>
<reference evidence="20 21" key="1">
    <citation type="submission" date="2017-08" db="EMBL/GenBank/DDBJ databases">
        <title>Lysobacter sylvestris genome.</title>
        <authorList>
            <person name="Zhang D.-C."/>
            <person name="Albuquerque L."/>
            <person name="Franca L."/>
            <person name="Froufe H.J.C."/>
            <person name="Barroso C."/>
            <person name="Egas C."/>
            <person name="Da Costa M."/>
            <person name="Margesin R."/>
        </authorList>
    </citation>
    <scope>NUCLEOTIDE SEQUENCE [LARGE SCALE GENOMIC DNA]</scope>
    <source>
        <strain evidence="20 21">AM20-91</strain>
    </source>
</reference>
<dbReference type="InterPro" id="IPR050515">
    <property type="entry name" value="Beta-lactam/transpept"/>
</dbReference>
<dbReference type="HAMAP" id="MF_02080">
    <property type="entry name" value="FtsI_transpept"/>
    <property type="match status" value="1"/>
</dbReference>
<keyword evidence="7 16" id="KW-0812">Transmembrane</keyword>
<dbReference type="GO" id="GO:0006508">
    <property type="term" value="P:proteolysis"/>
    <property type="evidence" value="ECO:0007669"/>
    <property type="project" value="UniProtKB-KW"/>
</dbReference>
<feature type="transmembrane region" description="Helical" evidence="16">
    <location>
        <begin position="30"/>
        <end position="49"/>
    </location>
</feature>
<dbReference type="UniPathway" id="UPA00219"/>
<keyword evidence="11 16" id="KW-1133">Transmembrane helix</keyword>
<dbReference type="InterPro" id="IPR001460">
    <property type="entry name" value="PCN-bd_Tpept"/>
</dbReference>